<name>A0A1H7IHM7_9RHOB</name>
<dbReference type="AlphaFoldDB" id="A0A1H7IHM7"/>
<dbReference type="InterPro" id="IPR007729">
    <property type="entry name" value="DGOK"/>
</dbReference>
<keyword evidence="1" id="KW-0808">Transferase</keyword>
<keyword evidence="1" id="KW-0418">Kinase</keyword>
<dbReference type="STRING" id="188906.SAMN04488526_1052"/>
<dbReference type="InterPro" id="IPR042258">
    <property type="entry name" value="DGOK_N"/>
</dbReference>
<evidence type="ECO:0000313" key="1">
    <source>
        <dbReference type="EMBL" id="SEK62053.1"/>
    </source>
</evidence>
<sequence length="293" mass="31714">MTRWIAVDWGTTALRITLMSGDRPLDTRASGDGMNALTRDAFEPTFISLADDWIDGNIQVFICGMAGARQGWAEAAYRTVPCSPLDGGLLRVETTDPRLDVRIVPGVRQVSPHPDVMRGEETQIAGILRNISDLDGVACLPGTHTKWAHISAGEIVSFRTVMTGEIFATISNHSVLRHSLTGHGWDEDTFLSAVSDTLSRPEHLTARLFELRAADLLHGQDAAIGRSILSGLLIGSELAATKPWWLGRDVVLTGSPKTTRAYECALKSQGLTPRILPADEMTLAGLTAAKEHP</sequence>
<organism evidence="1 2">
    <name type="scientific">Jannaschia helgolandensis</name>
    <dbReference type="NCBI Taxonomy" id="188906"/>
    <lineage>
        <taxon>Bacteria</taxon>
        <taxon>Pseudomonadati</taxon>
        <taxon>Pseudomonadota</taxon>
        <taxon>Alphaproteobacteria</taxon>
        <taxon>Rhodobacterales</taxon>
        <taxon>Roseobacteraceae</taxon>
        <taxon>Jannaschia</taxon>
    </lineage>
</organism>
<protein>
    <submittedName>
        <fullName evidence="1">2-keto-3-deoxygalactonate kinase</fullName>
    </submittedName>
</protein>
<dbReference type="Gene3D" id="3.30.420.300">
    <property type="entry name" value="2-keto-3-deoxy-galactonokinase, substrate binding domain"/>
    <property type="match status" value="1"/>
</dbReference>
<dbReference type="Gene3D" id="3.30.420.310">
    <property type="entry name" value="2-keto-3-deoxy-galactonokinase, C-terminal domain"/>
    <property type="match status" value="1"/>
</dbReference>
<gene>
    <name evidence="1" type="ORF">SAMN04488526_1052</name>
</gene>
<dbReference type="GO" id="GO:0034194">
    <property type="term" value="P:D-galactonate catabolic process"/>
    <property type="evidence" value="ECO:0007669"/>
    <property type="project" value="InterPro"/>
</dbReference>
<evidence type="ECO:0000313" key="2">
    <source>
        <dbReference type="Proteomes" id="UP000199283"/>
    </source>
</evidence>
<proteinExistence type="predicted"/>
<keyword evidence="2" id="KW-1185">Reference proteome</keyword>
<dbReference type="OrthoDB" id="256574at2"/>
<accession>A0A1H7IHM7</accession>
<dbReference type="RefSeq" id="WP_092760380.1">
    <property type="nucleotide sequence ID" value="NZ_FNZQ01000001.1"/>
</dbReference>
<dbReference type="Proteomes" id="UP000199283">
    <property type="component" value="Unassembled WGS sequence"/>
</dbReference>
<dbReference type="GO" id="GO:0008671">
    <property type="term" value="F:2-dehydro-3-deoxygalactonokinase activity"/>
    <property type="evidence" value="ECO:0007669"/>
    <property type="project" value="InterPro"/>
</dbReference>
<dbReference type="Pfam" id="PF05035">
    <property type="entry name" value="DGOK"/>
    <property type="match status" value="1"/>
</dbReference>
<dbReference type="InterPro" id="IPR042257">
    <property type="entry name" value="DGOK_C"/>
</dbReference>
<dbReference type="EMBL" id="FNZQ01000001">
    <property type="protein sequence ID" value="SEK62053.1"/>
    <property type="molecule type" value="Genomic_DNA"/>
</dbReference>
<reference evidence="1 2" key="1">
    <citation type="submission" date="2016-10" db="EMBL/GenBank/DDBJ databases">
        <authorList>
            <person name="de Groot N.N."/>
        </authorList>
    </citation>
    <scope>NUCLEOTIDE SEQUENCE [LARGE SCALE GENOMIC DNA]</scope>
    <source>
        <strain evidence="1 2">DSM 14858</strain>
    </source>
</reference>